<protein>
    <submittedName>
        <fullName evidence="1">O-Methyltransferase</fullName>
    </submittedName>
</protein>
<dbReference type="GO" id="GO:0008168">
    <property type="term" value="F:methyltransferase activity"/>
    <property type="evidence" value="ECO:0007669"/>
    <property type="project" value="UniProtKB-KW"/>
</dbReference>
<dbReference type="NCBIfam" id="NF038038">
    <property type="entry name" value="cytoc_DsrJ"/>
    <property type="match status" value="1"/>
</dbReference>
<organism evidence="1">
    <name type="scientific">Moorella thermoacetica Y72</name>
    <dbReference type="NCBI Taxonomy" id="1325331"/>
    <lineage>
        <taxon>Bacteria</taxon>
        <taxon>Bacillati</taxon>
        <taxon>Bacillota</taxon>
        <taxon>Clostridia</taxon>
        <taxon>Neomoorellales</taxon>
        <taxon>Neomoorellaceae</taxon>
        <taxon>Neomoorella</taxon>
    </lineage>
</organism>
<dbReference type="InterPro" id="IPR036280">
    <property type="entry name" value="Multihaem_cyt_sf"/>
</dbReference>
<dbReference type="AlphaFoldDB" id="A0A0S6U6K0"/>
<reference evidence="1" key="1">
    <citation type="journal article" date="2014" name="Gene">
        <title>Genome-guided analysis of transformation efficiency and carbon dioxide assimilation by Moorella thermoacetica Y72.</title>
        <authorList>
            <person name="Tsukahara K."/>
            <person name="Kita A."/>
            <person name="Nakashimada Y."/>
            <person name="Hoshino T."/>
            <person name="Murakami K."/>
        </authorList>
    </citation>
    <scope>NUCLEOTIDE SEQUENCE [LARGE SCALE GENOMIC DNA]</scope>
    <source>
        <strain evidence="1">Y72</strain>
    </source>
</reference>
<proteinExistence type="predicted"/>
<dbReference type="GO" id="GO:0032259">
    <property type="term" value="P:methylation"/>
    <property type="evidence" value="ECO:0007669"/>
    <property type="project" value="UniProtKB-KW"/>
</dbReference>
<gene>
    <name evidence="1" type="ORF">MTY_0065</name>
</gene>
<evidence type="ECO:0000313" key="1">
    <source>
        <dbReference type="EMBL" id="GAF24737.1"/>
    </source>
</evidence>
<keyword evidence="1" id="KW-0808">Transferase</keyword>
<keyword evidence="1" id="KW-0489">Methyltransferase</keyword>
<dbReference type="InterPro" id="IPR047668">
    <property type="entry name" value="DsrJ"/>
</dbReference>
<dbReference type="Proteomes" id="UP000063718">
    <property type="component" value="Unassembled WGS sequence"/>
</dbReference>
<accession>A0A0S6U6K0</accession>
<dbReference type="SUPFAM" id="SSF48695">
    <property type="entry name" value="Multiheme cytochromes"/>
    <property type="match status" value="1"/>
</dbReference>
<name>A0A0S6U6K0_NEOTH</name>
<sequence length="134" mass="15332">MAMYRDARYIITGLVIFVGLMTFPFWSNAGRAAPAPAPNLDTPAIRQLPAKQCIEATQYMRAYHMQLLNDWRTQVVRDGKEIYVASDGKQYTMSLENTCFQCHSNKAEFCDQCHTYAGVEPDCWSCHIEPKENK</sequence>
<dbReference type="EMBL" id="DF238840">
    <property type="protein sequence ID" value="GAF24737.1"/>
    <property type="molecule type" value="Genomic_DNA"/>
</dbReference>